<organism evidence="1">
    <name type="scientific">Myoviridae sp. ctNQV2</name>
    <dbReference type="NCBI Taxonomy" id="2827683"/>
    <lineage>
        <taxon>Viruses</taxon>
        <taxon>Duplodnaviria</taxon>
        <taxon>Heunggongvirae</taxon>
        <taxon>Uroviricota</taxon>
        <taxon>Caudoviricetes</taxon>
    </lineage>
</organism>
<reference evidence="1" key="1">
    <citation type="journal article" date="2021" name="Proc. Natl. Acad. Sci. U.S.A.">
        <title>A Catalog of Tens of Thousands of Viruses from Human Metagenomes Reveals Hidden Associations with Chronic Diseases.</title>
        <authorList>
            <person name="Tisza M.J."/>
            <person name="Buck C.B."/>
        </authorList>
    </citation>
    <scope>NUCLEOTIDE SEQUENCE</scope>
    <source>
        <strain evidence="1">CtNQV2</strain>
    </source>
</reference>
<protein>
    <submittedName>
        <fullName evidence="1">Uncharacterized protein</fullName>
    </submittedName>
</protein>
<proteinExistence type="predicted"/>
<dbReference type="EMBL" id="BK032510">
    <property type="protein sequence ID" value="DAF44235.1"/>
    <property type="molecule type" value="Genomic_DNA"/>
</dbReference>
<sequence length="376" mass="43649">MIMIDYSNCDMTIDELSVQSNISKEELITDIAKKYNKSVIEVNNWIKIGKGNIKVAIDILKGLSKYKRNDERIESEVHDNKFENAKECPINWSKYLNHDQNGVSDETKKIAEMLNSNAKGWQDFFNSKYTSDLKKDITTKVFEGKCSYNDILKDDFQKTSEDVNSLKFLKNSKQYFEPVDDKLEDSESKDIVSQVKRKKYVMTQKNETSPVYLKMDNGELIGPFYHNKNHEKTALDAFSKEMMYSEIRDLINKYPNIEDIIKEVREELTKNHQESIVNEGTVYTTEEAFNKKTNKSAFDKVDLKRSKEIMDINSTNKGIKVYSNDELYQMIENLTLEVNALATEIGAKLNPYSFINEQSDTKQNLKEVVLKIIEKL</sequence>
<accession>A0A8S5S0D7</accession>
<evidence type="ECO:0000313" key="1">
    <source>
        <dbReference type="EMBL" id="DAF44235.1"/>
    </source>
</evidence>
<name>A0A8S5S0D7_9CAUD</name>